<comment type="caution">
    <text evidence="3">The sequence shown here is derived from an EMBL/GenBank/DDBJ whole genome shotgun (WGS) entry which is preliminary data.</text>
</comment>
<reference evidence="3" key="1">
    <citation type="submission" date="2019-09" db="EMBL/GenBank/DDBJ databases">
        <title>The Mitochondrial Proteome of the Jakobid, Andalucia godoyi, a Protist With the Most Gene-Rich and Bacteria-Like Mitochondrial Genome.</title>
        <authorList>
            <person name="Gray M.W."/>
            <person name="Burger G."/>
            <person name="Derelle R."/>
            <person name="Klimes V."/>
            <person name="Leger M."/>
            <person name="Sarrasin M."/>
            <person name="Vlcek C."/>
            <person name="Roger A.J."/>
            <person name="Elias M."/>
            <person name="Lang B.F."/>
        </authorList>
    </citation>
    <scope>NUCLEOTIDE SEQUENCE</scope>
    <source>
        <strain evidence="3">And28</strain>
    </source>
</reference>
<dbReference type="Proteomes" id="UP000799049">
    <property type="component" value="Unassembled WGS sequence"/>
</dbReference>
<gene>
    <name evidence="3" type="ORF">ANDGO_06134</name>
</gene>
<keyword evidence="1" id="KW-0999">Mitochondrion inner membrane</keyword>
<comment type="similarity">
    <text evidence="1">Belongs to the small Tim family.</text>
</comment>
<dbReference type="GO" id="GO:0015031">
    <property type="term" value="P:protein transport"/>
    <property type="evidence" value="ECO:0007669"/>
    <property type="project" value="UniProtKB-KW"/>
</dbReference>
<dbReference type="GO" id="GO:0005743">
    <property type="term" value="C:mitochondrial inner membrane"/>
    <property type="evidence" value="ECO:0007669"/>
    <property type="project" value="UniProtKB-SubCell"/>
</dbReference>
<comment type="subcellular location">
    <subcellularLocation>
        <location evidence="1">Mitochondrion inner membrane</location>
        <topology evidence="1">Peripheral membrane protein</topology>
        <orientation evidence="1">Intermembrane side</orientation>
    </subcellularLocation>
</comment>
<dbReference type="InterPro" id="IPR004217">
    <property type="entry name" value="Tim10-like"/>
</dbReference>
<proteinExistence type="inferred from homology"/>
<name>A0A8K0AH14_ANDGO</name>
<evidence type="ECO:0000259" key="2">
    <source>
        <dbReference type="Pfam" id="PF02953"/>
    </source>
</evidence>
<keyword evidence="1" id="KW-0143">Chaperone</keyword>
<keyword evidence="4" id="KW-1185">Reference proteome</keyword>
<organism evidence="3 4">
    <name type="scientific">Andalucia godoyi</name>
    <name type="common">Flagellate</name>
    <dbReference type="NCBI Taxonomy" id="505711"/>
    <lineage>
        <taxon>Eukaryota</taxon>
        <taxon>Discoba</taxon>
        <taxon>Jakobida</taxon>
        <taxon>Andalucina</taxon>
        <taxon>Andaluciidae</taxon>
        <taxon>Andalucia</taxon>
    </lineage>
</organism>
<comment type="subunit">
    <text evidence="1">Heterohexamer.</text>
</comment>
<keyword evidence="1" id="KW-0472">Membrane</keyword>
<keyword evidence="1" id="KW-0496">Mitochondrion</keyword>
<dbReference type="Pfam" id="PF02953">
    <property type="entry name" value="zf-Tim10_DDP"/>
    <property type="match status" value="1"/>
</dbReference>
<comment type="domain">
    <text evidence="1">The twin CX3C motif contains 4 conserved Cys residues that form 2 disulfide bonds in the mitochondrial intermembrane space.</text>
</comment>
<accession>A0A8K0AH14</accession>
<sequence length="86" mass="9600">MSASRLSDADQTRVQQAIQEQQQVAQVQQAIARLTDRCWDKCMANAKLGNKLDGSDTACIANCANRFLDTSLLLMKRMVEKQQGQL</sequence>
<keyword evidence="1" id="KW-0653">Protein transport</keyword>
<keyword evidence="1" id="KW-0813">Transport</keyword>
<evidence type="ECO:0000313" key="4">
    <source>
        <dbReference type="Proteomes" id="UP000799049"/>
    </source>
</evidence>
<dbReference type="EMBL" id="VRVR01000041">
    <property type="protein sequence ID" value="KAF0852383.1"/>
    <property type="molecule type" value="Genomic_DNA"/>
</dbReference>
<dbReference type="SUPFAM" id="SSF144122">
    <property type="entry name" value="Tim10-like"/>
    <property type="match status" value="1"/>
</dbReference>
<feature type="domain" description="Tim10-like" evidence="2">
    <location>
        <begin position="16"/>
        <end position="79"/>
    </location>
</feature>
<comment type="function">
    <text evidence="1">Mitochondrial intermembrane chaperone that participates in the import and insertion of some multi-pass transmembrane proteins into the mitochondrial inner membrane. Also required for the transfer of beta-barrel precursors from the TOM complex to the sorting and assembly machinery (SAM complex) of the outer membrane. Acts as a chaperone-like protein that protects the hydrophobic precursors from aggregation and guide them through the mitochondrial intermembrane space.</text>
</comment>
<dbReference type="AlphaFoldDB" id="A0A8K0AH14"/>
<keyword evidence="1" id="KW-0811">Translocation</keyword>
<dbReference type="InterPro" id="IPR035427">
    <property type="entry name" value="Tim10-like_dom_sf"/>
</dbReference>
<dbReference type="Gene3D" id="1.10.287.810">
    <property type="entry name" value="Mitochondrial import inner membrane translocase subunit tim13 like domains"/>
    <property type="match status" value="1"/>
</dbReference>
<evidence type="ECO:0000313" key="3">
    <source>
        <dbReference type="EMBL" id="KAF0852383.1"/>
    </source>
</evidence>
<protein>
    <recommendedName>
        <fullName evidence="1">Mitochondrial import inner membrane translocase subunit</fullName>
    </recommendedName>
</protein>
<keyword evidence="1" id="KW-1015">Disulfide bond</keyword>
<dbReference type="OrthoDB" id="344165at2759"/>
<evidence type="ECO:0000256" key="1">
    <source>
        <dbReference type="RuleBase" id="RU367043"/>
    </source>
</evidence>